<dbReference type="Proteomes" id="UP000002218">
    <property type="component" value="Chromosome"/>
</dbReference>
<dbReference type="HOGENOM" id="CLU_142298_1_0_11"/>
<dbReference type="eggNOG" id="COG3945">
    <property type="taxonomic scope" value="Bacteria"/>
</dbReference>
<dbReference type="Gene3D" id="1.20.120.520">
    <property type="entry name" value="nmb1532 protein domain like"/>
    <property type="match status" value="1"/>
</dbReference>
<name>C8XFK6_NAKMY</name>
<evidence type="ECO:0000313" key="3">
    <source>
        <dbReference type="Proteomes" id="UP000002218"/>
    </source>
</evidence>
<dbReference type="InParanoid" id="C8XFK6"/>
<dbReference type="OrthoDB" id="3381279at2"/>
<dbReference type="InterPro" id="IPR012312">
    <property type="entry name" value="Hemerythrin-like"/>
</dbReference>
<proteinExistence type="predicted"/>
<dbReference type="AlphaFoldDB" id="C8XFK6"/>
<dbReference type="EMBL" id="CP001737">
    <property type="protein sequence ID" value="ACV79983.1"/>
    <property type="molecule type" value="Genomic_DNA"/>
</dbReference>
<reference evidence="3" key="1">
    <citation type="submission" date="2009-09" db="EMBL/GenBank/DDBJ databases">
        <title>The complete genome of Nakamurella multipartita DSM 44233.</title>
        <authorList>
            <consortium name="US DOE Joint Genome Institute (JGI-PGF)"/>
            <person name="Lucas S."/>
            <person name="Copeland A."/>
            <person name="Lapidus A."/>
            <person name="Glavina del Rio T."/>
            <person name="Dalin E."/>
            <person name="Tice H."/>
            <person name="Bruce D."/>
            <person name="Goodwin L."/>
            <person name="Pitluck S."/>
            <person name="Kyrpides N."/>
            <person name="Mavromatis K."/>
            <person name="Ivanova N."/>
            <person name="Ovchinnikova G."/>
            <person name="Sims D."/>
            <person name="Meincke L."/>
            <person name="Brettin T."/>
            <person name="Detter J.C."/>
            <person name="Han C."/>
            <person name="Larimer F."/>
            <person name="Land M."/>
            <person name="Hauser L."/>
            <person name="Markowitz V."/>
            <person name="Cheng J.-F."/>
            <person name="Hugenholtz P."/>
            <person name="Woyke T."/>
            <person name="Wu D."/>
            <person name="Klenk H.-P."/>
            <person name="Eisen J.A."/>
        </authorList>
    </citation>
    <scope>NUCLEOTIDE SEQUENCE [LARGE SCALE GENOMIC DNA]</scope>
    <source>
        <strain evidence="3">ATCC 700099 / DSM 44233 / CIP 104796 / JCM 9543 / NBRC 105858 / Y-104</strain>
    </source>
</reference>
<keyword evidence="3" id="KW-1185">Reference proteome</keyword>
<reference evidence="2 3" key="2">
    <citation type="journal article" date="2010" name="Stand. Genomic Sci.">
        <title>Complete genome sequence of Nakamurella multipartita type strain (Y-104).</title>
        <authorList>
            <person name="Tice H."/>
            <person name="Mayilraj S."/>
            <person name="Sims D."/>
            <person name="Lapidus A."/>
            <person name="Nolan M."/>
            <person name="Lucas S."/>
            <person name="Glavina Del Rio T."/>
            <person name="Copeland A."/>
            <person name="Cheng J.F."/>
            <person name="Meincke L."/>
            <person name="Bruce D."/>
            <person name="Goodwin L."/>
            <person name="Pitluck S."/>
            <person name="Ivanova N."/>
            <person name="Mavromatis K."/>
            <person name="Ovchinnikova G."/>
            <person name="Pati A."/>
            <person name="Chen A."/>
            <person name="Palaniappan K."/>
            <person name="Land M."/>
            <person name="Hauser L."/>
            <person name="Chang Y.J."/>
            <person name="Jeffries C.D."/>
            <person name="Detter J.C."/>
            <person name="Brettin T."/>
            <person name="Rohde M."/>
            <person name="Goker M."/>
            <person name="Bristow J."/>
            <person name="Eisen J.A."/>
            <person name="Markowitz V."/>
            <person name="Hugenholtz P."/>
            <person name="Kyrpides N.C."/>
            <person name="Klenk H.P."/>
            <person name="Chen F."/>
        </authorList>
    </citation>
    <scope>NUCLEOTIDE SEQUENCE [LARGE SCALE GENOMIC DNA]</scope>
    <source>
        <strain evidence="3">ATCC 700099 / DSM 44233 / CIP 104796 / JCM 9543 / NBRC 105858 / Y-104</strain>
    </source>
</reference>
<feature type="domain" description="Hemerythrin-like" evidence="1">
    <location>
        <begin position="13"/>
        <end position="123"/>
    </location>
</feature>
<evidence type="ECO:0000313" key="2">
    <source>
        <dbReference type="EMBL" id="ACV79983.1"/>
    </source>
</evidence>
<evidence type="ECO:0000259" key="1">
    <source>
        <dbReference type="Pfam" id="PF01814"/>
    </source>
</evidence>
<dbReference type="KEGG" id="nml:Namu_3671"/>
<sequence>MCSYCGCRNIPMIAKLSKEHEDIAACAYRLTAAHRDGDVEAGRAAAHELAGKLHPHARREENGVFAEMKKDDLFTEHIEELCAEHDELDRHIDAIVAGDLSHVPHLVLLLKSHIDREENGLFPSALAYLSDDQWESIHSPTLMQD</sequence>
<dbReference type="STRING" id="479431.Namu_3671"/>
<organism evidence="2 3">
    <name type="scientific">Nakamurella multipartita (strain ATCC 700099 / DSM 44233 / CIP 104796 / JCM 9543 / NBRC 105858 / Y-104)</name>
    <name type="common">Microsphaera multipartita</name>
    <dbReference type="NCBI Taxonomy" id="479431"/>
    <lineage>
        <taxon>Bacteria</taxon>
        <taxon>Bacillati</taxon>
        <taxon>Actinomycetota</taxon>
        <taxon>Actinomycetes</taxon>
        <taxon>Nakamurellales</taxon>
        <taxon>Nakamurellaceae</taxon>
        <taxon>Nakamurella</taxon>
    </lineage>
</organism>
<gene>
    <name evidence="2" type="ordered locus">Namu_3671</name>
</gene>
<accession>C8XFK6</accession>
<dbReference type="Pfam" id="PF01814">
    <property type="entry name" value="Hemerythrin"/>
    <property type="match status" value="1"/>
</dbReference>
<protein>
    <submittedName>
        <fullName evidence="2">Hemerythrin HHE cation binding domain protein</fullName>
    </submittedName>
</protein>